<dbReference type="PANTHER" id="PTHR46107">
    <property type="entry name" value="DUMPY: SHORTER THAN WILD-TYPE"/>
    <property type="match status" value="1"/>
</dbReference>
<proteinExistence type="predicted"/>
<name>A0A9Q0BKW0_9MUSC</name>
<keyword evidence="5" id="KW-0249">Electron transport</keyword>
<keyword evidence="2" id="KW-0813">Transport</keyword>
<feature type="transmembrane region" description="Helical" evidence="9">
    <location>
        <begin position="185"/>
        <end position="209"/>
    </location>
</feature>
<protein>
    <recommendedName>
        <fullName evidence="13">Thioredoxin-related transmembrane protein 1</fullName>
    </recommendedName>
</protein>
<accession>A0A9Q0BKW0</accession>
<dbReference type="GO" id="GO:0005789">
    <property type="term" value="C:endoplasmic reticulum membrane"/>
    <property type="evidence" value="ECO:0007669"/>
    <property type="project" value="UniProtKB-SubCell"/>
</dbReference>
<evidence type="ECO:0000256" key="9">
    <source>
        <dbReference type="SAM" id="Phobius"/>
    </source>
</evidence>
<evidence type="ECO:0000256" key="10">
    <source>
        <dbReference type="SAM" id="SignalP"/>
    </source>
</evidence>
<dbReference type="EMBL" id="JAMKOV010000022">
    <property type="protein sequence ID" value="KAI8036227.1"/>
    <property type="molecule type" value="Genomic_DNA"/>
</dbReference>
<dbReference type="AlphaFoldDB" id="A0A9Q0BKW0"/>
<dbReference type="InterPro" id="IPR052454">
    <property type="entry name" value="TMX_domain-containing"/>
</dbReference>
<organism evidence="11 12">
    <name type="scientific">Drosophila gunungcola</name>
    <name type="common">fruit fly</name>
    <dbReference type="NCBI Taxonomy" id="103775"/>
    <lineage>
        <taxon>Eukaryota</taxon>
        <taxon>Metazoa</taxon>
        <taxon>Ecdysozoa</taxon>
        <taxon>Arthropoda</taxon>
        <taxon>Hexapoda</taxon>
        <taxon>Insecta</taxon>
        <taxon>Pterygota</taxon>
        <taxon>Neoptera</taxon>
        <taxon>Endopterygota</taxon>
        <taxon>Diptera</taxon>
        <taxon>Brachycera</taxon>
        <taxon>Muscomorpha</taxon>
        <taxon>Ephydroidea</taxon>
        <taxon>Drosophilidae</taxon>
        <taxon>Drosophila</taxon>
        <taxon>Sophophora</taxon>
    </lineage>
</organism>
<comment type="subcellular location">
    <subcellularLocation>
        <location evidence="1">Endoplasmic reticulum membrane</location>
        <topology evidence="1">Single-pass membrane protein</topology>
    </subcellularLocation>
</comment>
<evidence type="ECO:0000256" key="2">
    <source>
        <dbReference type="ARBA" id="ARBA00022448"/>
    </source>
</evidence>
<keyword evidence="9" id="KW-0472">Membrane</keyword>
<feature type="chain" id="PRO_5040371273" description="Thioredoxin-related transmembrane protein 1" evidence="10">
    <location>
        <begin position="17"/>
        <end position="228"/>
    </location>
</feature>
<feature type="signal peptide" evidence="10">
    <location>
        <begin position="1"/>
        <end position="16"/>
    </location>
</feature>
<gene>
    <name evidence="11" type="ORF">M5D96_011087</name>
</gene>
<evidence type="ECO:0008006" key="13">
    <source>
        <dbReference type="Google" id="ProtNLM"/>
    </source>
</evidence>
<keyword evidence="6 9" id="KW-1133">Transmembrane helix</keyword>
<evidence type="ECO:0000256" key="4">
    <source>
        <dbReference type="ARBA" id="ARBA00022824"/>
    </source>
</evidence>
<evidence type="ECO:0000313" key="11">
    <source>
        <dbReference type="EMBL" id="KAI8036227.1"/>
    </source>
</evidence>
<evidence type="ECO:0000256" key="5">
    <source>
        <dbReference type="ARBA" id="ARBA00022982"/>
    </source>
</evidence>
<evidence type="ECO:0000256" key="8">
    <source>
        <dbReference type="ARBA" id="ARBA00023284"/>
    </source>
</evidence>
<keyword evidence="9" id="KW-0812">Transmembrane</keyword>
<evidence type="ECO:0000313" key="12">
    <source>
        <dbReference type="Proteomes" id="UP001059596"/>
    </source>
</evidence>
<dbReference type="OrthoDB" id="7872462at2759"/>
<keyword evidence="12" id="KW-1185">Reference proteome</keyword>
<evidence type="ECO:0000256" key="1">
    <source>
        <dbReference type="ARBA" id="ARBA00004389"/>
    </source>
</evidence>
<evidence type="ECO:0000256" key="3">
    <source>
        <dbReference type="ARBA" id="ARBA00022729"/>
    </source>
</evidence>
<keyword evidence="4" id="KW-0256">Endoplasmic reticulum</keyword>
<sequence>MKFLIVMLVLISHGEGWTPSKKTGLCTRTSFCGRGIGDDIVTKIDEDNWMQLLEAEWLFLLCPETQTDCQDLNLNLYRLVTGSEPCLYVGVAFADLSMPSTLRRRFSAFDRETLYLYHVIDGHFRRLSSAQDHVSLQNLLSEEAWEEIRPVPFWKHPTSTRICLSVLAYRLATGYSGQCYRVVTYTIAFLIAGILTYSGYAIYILWCSITGRYNSNKKPGHPVRGEHE</sequence>
<dbReference type="PANTHER" id="PTHR46107:SF3">
    <property type="entry name" value="THIOREDOXIN DOMAIN-CONTAINING PROTEIN"/>
    <property type="match status" value="1"/>
</dbReference>
<keyword evidence="3 10" id="KW-0732">Signal</keyword>
<evidence type="ECO:0000256" key="6">
    <source>
        <dbReference type="ARBA" id="ARBA00022989"/>
    </source>
</evidence>
<keyword evidence="7" id="KW-1015">Disulfide bond</keyword>
<keyword evidence="8" id="KW-0676">Redox-active center</keyword>
<comment type="caution">
    <text evidence="11">The sequence shown here is derived from an EMBL/GenBank/DDBJ whole genome shotgun (WGS) entry which is preliminary data.</text>
</comment>
<evidence type="ECO:0000256" key="7">
    <source>
        <dbReference type="ARBA" id="ARBA00023157"/>
    </source>
</evidence>
<dbReference type="Proteomes" id="UP001059596">
    <property type="component" value="Unassembled WGS sequence"/>
</dbReference>
<reference evidence="11" key="1">
    <citation type="journal article" date="2023" name="Genome Biol. Evol.">
        <title>Long-read-based Genome Assembly of Drosophila gunungcola Reveals Fewer Chemosensory Genes in Flower-breeding Species.</title>
        <authorList>
            <person name="Negi A."/>
            <person name="Liao B.Y."/>
            <person name="Yeh S.D."/>
        </authorList>
    </citation>
    <scope>NUCLEOTIDE SEQUENCE</scope>
    <source>
        <strain evidence="11">Sukarami</strain>
    </source>
</reference>